<accession>A0A3P7LN02</accession>
<dbReference type="EMBL" id="UYRU01055416">
    <property type="protein sequence ID" value="VDN13037.1"/>
    <property type="molecule type" value="Genomic_DNA"/>
</dbReference>
<name>A0A3P7LN02_DIBLA</name>
<proteinExistence type="predicted"/>
<sequence length="89" mass="9627">MFPAEQVMAGGAQAFMSFKAIQLAHTQKTNTYLGRGQDYQMSTKASITTTTIIKKNNIIVITIVTINILSISTTTINISSGIHKVKAIP</sequence>
<evidence type="ECO:0000313" key="1">
    <source>
        <dbReference type="EMBL" id="VDN13037.1"/>
    </source>
</evidence>
<keyword evidence="2" id="KW-1185">Reference proteome</keyword>
<evidence type="ECO:0000313" key="2">
    <source>
        <dbReference type="Proteomes" id="UP000281553"/>
    </source>
</evidence>
<dbReference type="AlphaFoldDB" id="A0A3P7LN02"/>
<dbReference type="Proteomes" id="UP000281553">
    <property type="component" value="Unassembled WGS sequence"/>
</dbReference>
<gene>
    <name evidence="1" type="ORF">DILT_LOCUS8868</name>
</gene>
<protein>
    <submittedName>
        <fullName evidence="1">Uncharacterized protein</fullName>
    </submittedName>
</protein>
<organism evidence="1 2">
    <name type="scientific">Dibothriocephalus latus</name>
    <name type="common">Fish tapeworm</name>
    <name type="synonym">Diphyllobothrium latum</name>
    <dbReference type="NCBI Taxonomy" id="60516"/>
    <lineage>
        <taxon>Eukaryota</taxon>
        <taxon>Metazoa</taxon>
        <taxon>Spiralia</taxon>
        <taxon>Lophotrochozoa</taxon>
        <taxon>Platyhelminthes</taxon>
        <taxon>Cestoda</taxon>
        <taxon>Eucestoda</taxon>
        <taxon>Diphyllobothriidea</taxon>
        <taxon>Diphyllobothriidae</taxon>
        <taxon>Dibothriocephalus</taxon>
    </lineage>
</organism>
<reference evidence="1 2" key="1">
    <citation type="submission" date="2018-11" db="EMBL/GenBank/DDBJ databases">
        <authorList>
            <consortium name="Pathogen Informatics"/>
        </authorList>
    </citation>
    <scope>NUCLEOTIDE SEQUENCE [LARGE SCALE GENOMIC DNA]</scope>
</reference>